<protein>
    <recommendedName>
        <fullName evidence="8">CWF21 domain-containing protein</fullName>
    </recommendedName>
</protein>
<sequence length="638" mass="73743">MYNGIGLQTARGSGTNGYIQTNKFFVKPKTNRVLTGNSGGYEAGQGIAGVSRKPNKDILEHDRKRQIQLKLVVLEDKLVDQGYTDDEIAEKLDEARRTLEAALASEDAGGATGAVTNSDHKVSDTQTHQVAARKQKQMETLKNALGIVHEEDLKKYVTASDDEKIDPMADGKLEKDTKVGKDALDELKNYKKKTSKRKVVSSDSESESDTDASSDGSSDKSDSESESDVDIRKSSRRSSSQRNKGKKRHDSDDSDYAKKNSGNVKKRYESDGSSSSDERPNIKNLKGKKPPSTRSRRHDTDDDDSDEDKYERKHKRMESKVGKHISKPSDYERGINDRWDGGSSKHEQLSPDYRETKNDKERVGRRHDTDDEESDKEVHKKKMEVERGGRTRLDVGREEFKKDVRPKKDIRTGEKRRYYSDDEESDKDMLRKKEEVERGGRKKLDVDRGEFEKVVRSNKEDIRASERKRHYSDDEESDKDMHQKKVEVERGGRRKHVGDHGEFEKDVRSKEDIRAGEKRRHDSDDDINVRHKREKIEKGGRTEEGDNHERMMKIPTRNEQKHKGKTSDQEDEKYLQGRRDEEYGRDRKHKRSEEDERYKKSGKDSGEHGSRYDSERDRHSKRSRYDSDRRYDTGRSRH</sequence>
<feature type="compositionally biased region" description="Basic and acidic residues" evidence="7">
    <location>
        <begin position="217"/>
        <end position="233"/>
    </location>
</feature>
<feature type="compositionally biased region" description="Basic and acidic residues" evidence="7">
    <location>
        <begin position="427"/>
        <end position="465"/>
    </location>
</feature>
<evidence type="ECO:0000313" key="9">
    <source>
        <dbReference type="EMBL" id="KAK9070880.1"/>
    </source>
</evidence>
<dbReference type="InterPro" id="IPR051372">
    <property type="entry name" value="CWC21"/>
</dbReference>
<evidence type="ECO:0000256" key="6">
    <source>
        <dbReference type="ARBA" id="ARBA00023242"/>
    </source>
</evidence>
<dbReference type="Proteomes" id="UP001408789">
    <property type="component" value="Unassembled WGS sequence"/>
</dbReference>
<feature type="region of interest" description="Disordered" evidence="7">
    <location>
        <begin position="157"/>
        <end position="638"/>
    </location>
</feature>
<reference evidence="9 10" key="1">
    <citation type="submission" date="2024-04" db="EMBL/GenBank/DDBJ databases">
        <title>The reference genome of an endangered Asteraceae, Deinandra increscens subsp. villosa, native to the Central Coast of California.</title>
        <authorList>
            <person name="Guilliams M."/>
            <person name="Hasenstab-Lehman K."/>
            <person name="Meyer R."/>
            <person name="Mcevoy S."/>
        </authorList>
    </citation>
    <scope>NUCLEOTIDE SEQUENCE [LARGE SCALE GENOMIC DNA]</scope>
    <source>
        <tissue evidence="9">Leaf</tissue>
    </source>
</reference>
<dbReference type="PANTHER" id="PTHR36562:SF5">
    <property type="entry name" value="SERINE_ARGININE REPETITIVE MATRIX 2"/>
    <property type="match status" value="1"/>
</dbReference>
<dbReference type="EMBL" id="JBCNJP010000011">
    <property type="protein sequence ID" value="KAK9070880.1"/>
    <property type="molecule type" value="Genomic_DNA"/>
</dbReference>
<gene>
    <name evidence="9" type="ORF">SSX86_009448</name>
</gene>
<feature type="compositionally biased region" description="Basic and acidic residues" evidence="7">
    <location>
        <begin position="383"/>
        <end position="420"/>
    </location>
</feature>
<feature type="compositionally biased region" description="Basic and acidic residues" evidence="7">
    <location>
        <begin position="266"/>
        <end position="281"/>
    </location>
</feature>
<feature type="compositionally biased region" description="Basic and acidic residues" evidence="7">
    <location>
        <begin position="327"/>
        <end position="369"/>
    </location>
</feature>
<dbReference type="AlphaFoldDB" id="A0AAP0DDD1"/>
<feature type="compositionally biased region" description="Basic and acidic residues" evidence="7">
    <location>
        <begin position="498"/>
        <end position="638"/>
    </location>
</feature>
<dbReference type="GO" id="GO:0006397">
    <property type="term" value="P:mRNA processing"/>
    <property type="evidence" value="ECO:0007669"/>
    <property type="project" value="UniProtKB-KW"/>
</dbReference>
<dbReference type="Pfam" id="PF08312">
    <property type="entry name" value="cwf21"/>
    <property type="match status" value="1"/>
</dbReference>
<evidence type="ECO:0000256" key="1">
    <source>
        <dbReference type="ARBA" id="ARBA00004123"/>
    </source>
</evidence>
<keyword evidence="6" id="KW-0539">Nucleus</keyword>
<evidence type="ECO:0000313" key="10">
    <source>
        <dbReference type="Proteomes" id="UP001408789"/>
    </source>
</evidence>
<dbReference type="GO" id="GO:0008380">
    <property type="term" value="P:RNA splicing"/>
    <property type="evidence" value="ECO:0007669"/>
    <property type="project" value="UniProtKB-KW"/>
</dbReference>
<organism evidence="9 10">
    <name type="scientific">Deinandra increscens subsp. villosa</name>
    <dbReference type="NCBI Taxonomy" id="3103831"/>
    <lineage>
        <taxon>Eukaryota</taxon>
        <taxon>Viridiplantae</taxon>
        <taxon>Streptophyta</taxon>
        <taxon>Embryophyta</taxon>
        <taxon>Tracheophyta</taxon>
        <taxon>Spermatophyta</taxon>
        <taxon>Magnoliopsida</taxon>
        <taxon>eudicotyledons</taxon>
        <taxon>Gunneridae</taxon>
        <taxon>Pentapetalae</taxon>
        <taxon>asterids</taxon>
        <taxon>campanulids</taxon>
        <taxon>Asterales</taxon>
        <taxon>Asteraceae</taxon>
        <taxon>Asteroideae</taxon>
        <taxon>Heliantheae alliance</taxon>
        <taxon>Madieae</taxon>
        <taxon>Madiinae</taxon>
        <taxon>Deinandra</taxon>
    </lineage>
</organism>
<comment type="caution">
    <text evidence="9">The sequence shown here is derived from an EMBL/GenBank/DDBJ whole genome shotgun (WGS) entry which is preliminary data.</text>
</comment>
<evidence type="ECO:0000256" key="2">
    <source>
        <dbReference type="ARBA" id="ARBA00005954"/>
    </source>
</evidence>
<dbReference type="CDD" id="cd21372">
    <property type="entry name" value="cwf21_CWC21-like"/>
    <property type="match status" value="1"/>
</dbReference>
<keyword evidence="10" id="KW-1185">Reference proteome</keyword>
<name>A0AAP0DDD1_9ASTR</name>
<feature type="compositionally biased region" description="Basic and acidic residues" evidence="7">
    <location>
        <begin position="249"/>
        <end position="258"/>
    </location>
</feature>
<dbReference type="InterPro" id="IPR013170">
    <property type="entry name" value="mRNA_splic_Cwf21_dom"/>
</dbReference>
<dbReference type="GO" id="GO:0005681">
    <property type="term" value="C:spliceosomal complex"/>
    <property type="evidence" value="ECO:0007669"/>
    <property type="project" value="UniProtKB-KW"/>
</dbReference>
<feature type="compositionally biased region" description="Basic residues" evidence="7">
    <location>
        <begin position="312"/>
        <end position="326"/>
    </location>
</feature>
<keyword evidence="4" id="KW-0747">Spliceosome</keyword>
<proteinExistence type="inferred from homology"/>
<feature type="domain" description="CWF21" evidence="8">
    <location>
        <begin position="59"/>
        <end position="104"/>
    </location>
</feature>
<feature type="compositionally biased region" description="Basic residues" evidence="7">
    <location>
        <begin position="285"/>
        <end position="297"/>
    </location>
</feature>
<comment type="subcellular location">
    <subcellularLocation>
        <location evidence="1">Nucleus</location>
    </subcellularLocation>
</comment>
<comment type="similarity">
    <text evidence="2">Belongs to the CWC21 family.</text>
</comment>
<feature type="compositionally biased region" description="Basic residues" evidence="7">
    <location>
        <begin position="190"/>
        <end position="199"/>
    </location>
</feature>
<evidence type="ECO:0000256" key="3">
    <source>
        <dbReference type="ARBA" id="ARBA00022664"/>
    </source>
</evidence>
<feature type="compositionally biased region" description="Basic and acidic residues" evidence="7">
    <location>
        <begin position="157"/>
        <end position="189"/>
    </location>
</feature>
<evidence type="ECO:0000256" key="4">
    <source>
        <dbReference type="ARBA" id="ARBA00022728"/>
    </source>
</evidence>
<keyword evidence="3" id="KW-0507">mRNA processing</keyword>
<evidence type="ECO:0000256" key="5">
    <source>
        <dbReference type="ARBA" id="ARBA00023187"/>
    </source>
</evidence>
<dbReference type="PANTHER" id="PTHR36562">
    <property type="entry name" value="SERINE/ARGININE REPETITIVE MATRIX 2"/>
    <property type="match status" value="1"/>
</dbReference>
<accession>A0AAP0DDD1</accession>
<keyword evidence="5" id="KW-0508">mRNA splicing</keyword>
<evidence type="ECO:0000259" key="8">
    <source>
        <dbReference type="SMART" id="SM01115"/>
    </source>
</evidence>
<evidence type="ECO:0000256" key="7">
    <source>
        <dbReference type="SAM" id="MobiDB-lite"/>
    </source>
</evidence>
<feature type="compositionally biased region" description="Basic and acidic residues" evidence="7">
    <location>
        <begin position="479"/>
        <end position="491"/>
    </location>
</feature>
<dbReference type="SMART" id="SM01115">
    <property type="entry name" value="cwf21"/>
    <property type="match status" value="1"/>
</dbReference>